<keyword evidence="2" id="KW-1003">Cell membrane</keyword>
<keyword evidence="3 6" id="KW-0812">Transmembrane</keyword>
<evidence type="ECO:0000256" key="2">
    <source>
        <dbReference type="ARBA" id="ARBA00022475"/>
    </source>
</evidence>
<keyword evidence="5 6" id="KW-0472">Membrane</keyword>
<gene>
    <name evidence="7" type="ORF">Q8791_21040</name>
</gene>
<keyword evidence="4 6" id="KW-1133">Transmembrane helix</keyword>
<comment type="subcellular location">
    <subcellularLocation>
        <location evidence="1">Cell membrane</location>
        <topology evidence="1">Multi-pass membrane protein</topology>
    </subcellularLocation>
</comment>
<protein>
    <submittedName>
        <fullName evidence="7">Aromatic acid exporter family protein</fullName>
    </submittedName>
</protein>
<dbReference type="InterPro" id="IPR010343">
    <property type="entry name" value="ArAE_1"/>
</dbReference>
<dbReference type="RefSeq" id="WP_330093476.1">
    <property type="nucleotide sequence ID" value="NZ_JAUZMY010000022.1"/>
</dbReference>
<dbReference type="Proteomes" id="UP001356095">
    <property type="component" value="Unassembled WGS sequence"/>
</dbReference>
<evidence type="ECO:0000313" key="8">
    <source>
        <dbReference type="Proteomes" id="UP001356095"/>
    </source>
</evidence>
<evidence type="ECO:0000256" key="4">
    <source>
        <dbReference type="ARBA" id="ARBA00022989"/>
    </source>
</evidence>
<reference evidence="7 8" key="1">
    <citation type="submission" date="2023-08" db="EMBL/GenBank/DDBJ databases">
        <authorList>
            <person name="Girao M."/>
            <person name="Carvalho M.F."/>
        </authorList>
    </citation>
    <scope>NUCLEOTIDE SEQUENCE [LARGE SCALE GENOMIC DNA]</scope>
    <source>
        <strain evidence="7 8">CT-R113</strain>
    </source>
</reference>
<evidence type="ECO:0000256" key="3">
    <source>
        <dbReference type="ARBA" id="ARBA00022692"/>
    </source>
</evidence>
<feature type="transmembrane region" description="Helical" evidence="6">
    <location>
        <begin position="105"/>
        <end position="124"/>
    </location>
</feature>
<organism evidence="7 8">
    <name type="scientific">Nocardiopsis codii</name>
    <dbReference type="NCBI Taxonomy" id="3065942"/>
    <lineage>
        <taxon>Bacteria</taxon>
        <taxon>Bacillati</taxon>
        <taxon>Actinomycetota</taxon>
        <taxon>Actinomycetes</taxon>
        <taxon>Streptosporangiales</taxon>
        <taxon>Nocardiopsidaceae</taxon>
        <taxon>Nocardiopsis</taxon>
    </lineage>
</organism>
<feature type="transmembrane region" description="Helical" evidence="6">
    <location>
        <begin position="83"/>
        <end position="99"/>
    </location>
</feature>
<dbReference type="Pfam" id="PF06081">
    <property type="entry name" value="ArAE_1"/>
    <property type="match status" value="1"/>
</dbReference>
<comment type="caution">
    <text evidence="7">The sequence shown here is derived from an EMBL/GenBank/DDBJ whole genome shotgun (WGS) entry which is preliminary data.</text>
</comment>
<keyword evidence="8" id="KW-1185">Reference proteome</keyword>
<dbReference type="EMBL" id="JAUZMY010000022">
    <property type="protein sequence ID" value="MEE2039709.1"/>
    <property type="molecule type" value="Genomic_DNA"/>
</dbReference>
<evidence type="ECO:0000256" key="1">
    <source>
        <dbReference type="ARBA" id="ARBA00004651"/>
    </source>
</evidence>
<evidence type="ECO:0000256" key="5">
    <source>
        <dbReference type="ARBA" id="ARBA00023136"/>
    </source>
</evidence>
<proteinExistence type="predicted"/>
<evidence type="ECO:0000313" key="7">
    <source>
        <dbReference type="EMBL" id="MEE2039709.1"/>
    </source>
</evidence>
<feature type="transmembrane region" description="Helical" evidence="6">
    <location>
        <begin position="32"/>
        <end position="52"/>
    </location>
</feature>
<accession>A0ABU7KBV9</accession>
<sequence>MTLRRWAAGSGGHRRQALRRVFERRGYERETAVLILKCAVAATLALAVGALLMDTQQIGFAPFSALLVVRPSVYGSVLQSGRYVAAVVAGALIAGVGGLTVGPELWIFAVLVLLALVLGQAAVFGSQGSQIPVVAAFALAGGTAASPGDLGSLLAMVMVGAGAAVVTNLVLAPAVRFRDAENAVLDFADGLRQISREMADGLREGNDGLADLEHWARVTDGFDDTARNARSSVAKQEERARLNPRRVLGGRGPQGSPETYRAWISALGRASWHLQSVVRTLRYSTGSRSRYPAPDDAFLRGFAPLMDSAADAFQAVHDAEEPERSSVSADLRACLDAGASGVERAREDLSADWDRERWPVYSALLTDLERVFEELCEGHENSTRDGG</sequence>
<name>A0ABU7KBV9_9ACTN</name>
<feature type="transmembrane region" description="Helical" evidence="6">
    <location>
        <begin position="153"/>
        <end position="171"/>
    </location>
</feature>
<evidence type="ECO:0000256" key="6">
    <source>
        <dbReference type="SAM" id="Phobius"/>
    </source>
</evidence>